<keyword evidence="4" id="KW-0460">Magnesium</keyword>
<dbReference type="InterPro" id="IPR049874">
    <property type="entry name" value="ROK_cs"/>
</dbReference>
<dbReference type="InterPro" id="IPR043129">
    <property type="entry name" value="ATPase_NBD"/>
</dbReference>
<dbReference type="Proteomes" id="UP001162880">
    <property type="component" value="Unassembled WGS sequence"/>
</dbReference>
<dbReference type="PANTHER" id="PTHR42742:SF3">
    <property type="entry name" value="FRUCTOKINASE"/>
    <property type="match status" value="1"/>
</dbReference>
<dbReference type="EMBL" id="JALHLE010000013">
    <property type="protein sequence ID" value="MCJ2178916.1"/>
    <property type="molecule type" value="Genomic_DNA"/>
</dbReference>
<organism evidence="7 8">
    <name type="scientific">Novosphingobium album</name>
    <name type="common">ex Hu et al. 2023</name>
    <dbReference type="NCBI Taxonomy" id="2930093"/>
    <lineage>
        <taxon>Bacteria</taxon>
        <taxon>Pseudomonadati</taxon>
        <taxon>Pseudomonadota</taxon>
        <taxon>Alphaproteobacteria</taxon>
        <taxon>Sphingomonadales</taxon>
        <taxon>Sphingomonadaceae</taxon>
        <taxon>Novosphingobium</taxon>
    </lineage>
</organism>
<keyword evidence="3" id="KW-0862">Zinc</keyword>
<keyword evidence="2" id="KW-0479">Metal-binding</keyword>
<reference evidence="7" key="1">
    <citation type="submission" date="2022-03" db="EMBL/GenBank/DDBJ databases">
        <title>Identification of a novel bacterium isolated from mangrove sediments.</title>
        <authorList>
            <person name="Pan X."/>
        </authorList>
    </citation>
    <scope>NUCLEOTIDE SEQUENCE</scope>
    <source>
        <strain evidence="7">B2580</strain>
    </source>
</reference>
<evidence type="ECO:0000256" key="1">
    <source>
        <dbReference type="ARBA" id="ARBA00001946"/>
    </source>
</evidence>
<evidence type="ECO:0000256" key="4">
    <source>
        <dbReference type="ARBA" id="ARBA00022842"/>
    </source>
</evidence>
<dbReference type="InterPro" id="IPR051804">
    <property type="entry name" value="Carb_Metab_Reg_Kinase/Isom"/>
</dbReference>
<keyword evidence="8" id="KW-1185">Reference proteome</keyword>
<dbReference type="RefSeq" id="WP_243993403.1">
    <property type="nucleotide sequence ID" value="NZ_JALHLE010000013.1"/>
</dbReference>
<dbReference type="Gene3D" id="3.30.420.40">
    <property type="match status" value="2"/>
</dbReference>
<dbReference type="PANTHER" id="PTHR42742">
    <property type="entry name" value="TRANSCRIPTIONAL REPRESSOR MPRA"/>
    <property type="match status" value="1"/>
</dbReference>
<protein>
    <recommendedName>
        <fullName evidence="5">fructokinase</fullName>
        <ecNumber evidence="5">2.7.1.4</ecNumber>
    </recommendedName>
</protein>
<dbReference type="Pfam" id="PF00480">
    <property type="entry name" value="ROK"/>
    <property type="match status" value="1"/>
</dbReference>
<comment type="catalytic activity">
    <reaction evidence="6">
        <text>D-fructose + ATP = D-fructose 6-phosphate + ADP + H(+)</text>
        <dbReference type="Rhea" id="RHEA:16125"/>
        <dbReference type="ChEBI" id="CHEBI:15378"/>
        <dbReference type="ChEBI" id="CHEBI:30616"/>
        <dbReference type="ChEBI" id="CHEBI:37721"/>
        <dbReference type="ChEBI" id="CHEBI:61527"/>
        <dbReference type="ChEBI" id="CHEBI:456216"/>
        <dbReference type="EC" id="2.7.1.4"/>
    </reaction>
</comment>
<comment type="caution">
    <text evidence="7">The sequence shown here is derived from an EMBL/GenBank/DDBJ whole genome shotgun (WGS) entry which is preliminary data.</text>
</comment>
<evidence type="ECO:0000256" key="3">
    <source>
        <dbReference type="ARBA" id="ARBA00022833"/>
    </source>
</evidence>
<comment type="cofactor">
    <cofactor evidence="1">
        <name>Mg(2+)</name>
        <dbReference type="ChEBI" id="CHEBI:18420"/>
    </cofactor>
</comment>
<evidence type="ECO:0000256" key="6">
    <source>
        <dbReference type="ARBA" id="ARBA00048451"/>
    </source>
</evidence>
<dbReference type="CDD" id="cd24067">
    <property type="entry name" value="ASKHA_NBD_ROK_BsFRK-like"/>
    <property type="match status" value="1"/>
</dbReference>
<evidence type="ECO:0000256" key="2">
    <source>
        <dbReference type="ARBA" id="ARBA00022723"/>
    </source>
</evidence>
<accession>A0ABT0B1F2</accession>
<evidence type="ECO:0000313" key="8">
    <source>
        <dbReference type="Proteomes" id="UP001162880"/>
    </source>
</evidence>
<evidence type="ECO:0000256" key="5">
    <source>
        <dbReference type="ARBA" id="ARBA00038887"/>
    </source>
</evidence>
<dbReference type="InterPro" id="IPR000600">
    <property type="entry name" value="ROK"/>
</dbReference>
<name>A0ABT0B1F2_9SPHN</name>
<sequence>MKQTTYGLIEAGGTKFVLGIAHGPDAVVKSARIPTEAPEETIAAMLAWFAAHGALDAIGLASFGPIELDPASPEWGHILKTPKPGWSGTNLAGPLSQAFACPVGVDTDVNAAALAESRWGAGQGQRCVVYLTVGTGIGGGAVIEGQTLRGLSHPEMGHIRTPRHPEDADFAGVCPFHGDCLEGMASGPAVLARYGRSLSELPAGHPGQGIVAWYLAQAVVTVQAMLEPGRIIFGGGVMNTPGLFEQVQLEAEKLGGGYFRGKPSEVIVRPGLGERSGLLGALALAEGAL</sequence>
<evidence type="ECO:0000313" key="7">
    <source>
        <dbReference type="EMBL" id="MCJ2178916.1"/>
    </source>
</evidence>
<dbReference type="EC" id="2.7.1.4" evidence="5"/>
<proteinExistence type="predicted"/>
<dbReference type="SUPFAM" id="SSF53067">
    <property type="entry name" value="Actin-like ATPase domain"/>
    <property type="match status" value="1"/>
</dbReference>
<gene>
    <name evidence="7" type="ORF">MTR64_10100</name>
</gene>
<dbReference type="PROSITE" id="PS01125">
    <property type="entry name" value="ROK"/>
    <property type="match status" value="1"/>
</dbReference>